<keyword evidence="5" id="KW-0472">Membrane</keyword>
<dbReference type="PANTHER" id="PTHR11686:SF9">
    <property type="entry name" value="RE13973P"/>
    <property type="match status" value="1"/>
</dbReference>
<dbReference type="InterPro" id="IPR000101">
    <property type="entry name" value="GGT_peptidase"/>
</dbReference>
<dbReference type="InParanoid" id="A0A6I8W5Z1"/>
<proteinExistence type="predicted"/>
<protein>
    <submittedName>
        <fullName evidence="7">Glutathione hydrolase 1 proenzyme isoform X1</fullName>
    </submittedName>
</protein>
<keyword evidence="1" id="KW-1199">Hemostasis impairing toxin</keyword>
<feature type="binding site" evidence="3">
    <location>
        <begin position="701"/>
        <end position="703"/>
    </location>
    <ligand>
        <name>L-glutamate</name>
        <dbReference type="ChEBI" id="CHEBI:29985"/>
    </ligand>
</feature>
<dbReference type="PANTHER" id="PTHR11686">
    <property type="entry name" value="GAMMA GLUTAMYL TRANSPEPTIDASE"/>
    <property type="match status" value="1"/>
</dbReference>
<keyword evidence="7" id="KW-0378">Hydrolase</keyword>
<keyword evidence="6" id="KW-1185">Reference proteome</keyword>
<feature type="compositionally biased region" description="Polar residues" evidence="4">
    <location>
        <begin position="244"/>
        <end position="259"/>
    </location>
</feature>
<dbReference type="PRINTS" id="PR01210">
    <property type="entry name" value="GGTRANSPTASE"/>
</dbReference>
<dbReference type="Gene3D" id="1.10.246.130">
    <property type="match status" value="1"/>
</dbReference>
<evidence type="ECO:0000256" key="5">
    <source>
        <dbReference type="SAM" id="Phobius"/>
    </source>
</evidence>
<keyword evidence="1" id="KW-1202">Platelet aggregation activating toxin</keyword>
<dbReference type="InterPro" id="IPR043138">
    <property type="entry name" value="GGT_lsub"/>
</dbReference>
<dbReference type="AlphaFoldDB" id="A0A6I8W5Z1"/>
<feature type="binding site" evidence="3">
    <location>
        <position position="405"/>
    </location>
    <ligand>
        <name>L-glutamate</name>
        <dbReference type="ChEBI" id="CHEBI:29985"/>
    </ligand>
</feature>
<evidence type="ECO:0000256" key="4">
    <source>
        <dbReference type="SAM" id="MobiDB-lite"/>
    </source>
</evidence>
<feature type="binding site" evidence="3">
    <location>
        <position position="725"/>
    </location>
    <ligand>
        <name>L-glutamate</name>
        <dbReference type="ChEBI" id="CHEBI:29985"/>
    </ligand>
</feature>
<dbReference type="Proteomes" id="UP000001819">
    <property type="component" value="Chromosome X"/>
</dbReference>
<feature type="binding site" evidence="3">
    <location>
        <position position="774"/>
    </location>
    <ligand>
        <name>L-glutamate</name>
        <dbReference type="ChEBI" id="CHEBI:29985"/>
    </ligand>
</feature>
<dbReference type="SUPFAM" id="SSF56235">
    <property type="entry name" value="N-terminal nucleophile aminohydrolases (Ntn hydrolases)"/>
    <property type="match status" value="1"/>
</dbReference>
<dbReference type="FunFam" id="1.10.246.130:FF:000001">
    <property type="entry name" value="Gamma-glutamyltransferase 5 isoform 1"/>
    <property type="match status" value="1"/>
</dbReference>
<evidence type="ECO:0000256" key="2">
    <source>
        <dbReference type="PIRSR" id="PIRSR600101-1"/>
    </source>
</evidence>
<dbReference type="GO" id="GO:0036374">
    <property type="term" value="F:glutathione hydrolase activity"/>
    <property type="evidence" value="ECO:0007669"/>
    <property type="project" value="InterPro"/>
</dbReference>
<dbReference type="InterPro" id="IPR029055">
    <property type="entry name" value="Ntn_hydrolases_N"/>
</dbReference>
<feature type="compositionally biased region" description="Low complexity" evidence="4">
    <location>
        <begin position="176"/>
        <end position="202"/>
    </location>
</feature>
<keyword evidence="5" id="KW-1133">Transmembrane helix</keyword>
<name>A0A6I8W5Z1_DROPS</name>
<dbReference type="InterPro" id="IPR043137">
    <property type="entry name" value="GGT_ssub_C"/>
</dbReference>
<evidence type="ECO:0000256" key="1">
    <source>
        <dbReference type="ARBA" id="ARBA00084097"/>
    </source>
</evidence>
<dbReference type="GO" id="GO:0006751">
    <property type="term" value="P:glutathione catabolic process"/>
    <property type="evidence" value="ECO:0007669"/>
    <property type="project" value="InterPro"/>
</dbReference>
<feature type="active site" description="Nucleophile" evidence="2">
    <location>
        <position position="683"/>
    </location>
</feature>
<keyword evidence="5" id="KW-0812">Transmembrane</keyword>
<sequence length="871" mass="91961">MHSTACGVGASATNLSTLQSSTAAASTGTGTGPGATADALKMVHHSNEDAMNKIPLKSASGLDSDEEKNGGELMQDTAAAEEARREQMRAKLLAWMKKLTIVLICFIGIALISYVIISLCFSDWPKSTPHRNSTTTATATATATAPIIATATIIATASTTTEATATATATAEATEIASSTAPTATATATATAPISTPTAPTARTVYDSTTTKPPTTTISTIEPTTTTTTRTTTTESTTTESTTAESNPSHKTLKTFTLTDEQPQEQPHQDPEEATPIGNLNLLDGSPGGTTTPAEDTLPNVAASTSATAAPTLSTVFADQVKIDTSEKFDSILGVYQKAAVSSDNLECSKIGSDILSRNGSAVDAAIAGLLCNGLLTLQSMGIGGGFLMNVYSRKERHATSIDAREVAPYAAEPDIFDKSPEQSFEGPLSIAVPGEVMGYHEAHSRFGQLPWAELVAPSLKLCETGYHVSKHMARALNLTWSNIKDQEQYQIYLNKETGRPHAAGTVVKPPKQLCESYKLLADNGPLDFYNGTLAKLLVEDLTELGSIVTGDDLQYYSADVVHSITMELGEDTLYVVPPVSSGSVVAHALSILQGYNFTKDDLATEDLRARTFHRFAEAVKFGFAHRSELGDLHFIDVRELVSKLNSPEFGAQNRAKINDSHVLEGPSAYGAQYGTNGDPDGTSHLVVLAPNGDAVSVTSSVNSYFGSGLIGPRTGIVLNNGMNDFAVENNFYGLPASQANIIAPHKRPMSSQSPVLLADKAGEIRLALGAAGGARIIPAVVEVAARVLWFDQDLKTAIDAPRLYHQLMPDVLEYEQGGFSDPLLQLLAKRGHVLKSVSNVLTSVVTAIARNATAVYANADHRKRGGVAGF</sequence>
<reference evidence="7" key="1">
    <citation type="submission" date="2025-08" db="UniProtKB">
        <authorList>
            <consortium name="RefSeq"/>
        </authorList>
    </citation>
    <scope>IDENTIFICATION</scope>
    <source>
        <strain evidence="7">MV-25-SWS-2005</strain>
        <tissue evidence="7">Whole body</tissue>
    </source>
</reference>
<accession>A0A6I8W5Z1</accession>
<dbReference type="RefSeq" id="XP_033238763.1">
    <property type="nucleotide sequence ID" value="XM_033382872.1"/>
</dbReference>
<keyword evidence="1" id="KW-0800">Toxin</keyword>
<feature type="region of interest" description="Disordered" evidence="4">
    <location>
        <begin position="54"/>
        <end position="78"/>
    </location>
</feature>
<evidence type="ECO:0000256" key="3">
    <source>
        <dbReference type="PIRSR" id="PIRSR600101-2"/>
    </source>
</evidence>
<evidence type="ECO:0000313" key="7">
    <source>
        <dbReference type="RefSeq" id="XP_033238763.1"/>
    </source>
</evidence>
<gene>
    <name evidence="7" type="primary">LOC6902251</name>
</gene>
<organism evidence="6 7">
    <name type="scientific">Drosophila pseudoobscura pseudoobscura</name>
    <name type="common">Fruit fly</name>
    <dbReference type="NCBI Taxonomy" id="46245"/>
    <lineage>
        <taxon>Eukaryota</taxon>
        <taxon>Metazoa</taxon>
        <taxon>Ecdysozoa</taxon>
        <taxon>Arthropoda</taxon>
        <taxon>Hexapoda</taxon>
        <taxon>Insecta</taxon>
        <taxon>Pterygota</taxon>
        <taxon>Neoptera</taxon>
        <taxon>Endopterygota</taxon>
        <taxon>Diptera</taxon>
        <taxon>Brachycera</taxon>
        <taxon>Muscomorpha</taxon>
        <taxon>Ephydroidea</taxon>
        <taxon>Drosophilidae</taxon>
        <taxon>Drosophila</taxon>
        <taxon>Sophophora</taxon>
    </lineage>
</organism>
<feature type="compositionally biased region" description="Low complexity" evidence="4">
    <location>
        <begin position="209"/>
        <end position="243"/>
    </location>
</feature>
<dbReference type="ExpressionAtlas" id="A0A6I8W5Z1">
    <property type="expression patterns" value="baseline"/>
</dbReference>
<dbReference type="GO" id="GO:0005886">
    <property type="term" value="C:plasma membrane"/>
    <property type="evidence" value="ECO:0007669"/>
    <property type="project" value="TreeGrafter"/>
</dbReference>
<dbReference type="FunCoup" id="A0A6I8W5Z1">
    <property type="interactions" value="115"/>
</dbReference>
<evidence type="ECO:0000313" key="6">
    <source>
        <dbReference type="Proteomes" id="UP000001819"/>
    </source>
</evidence>
<feature type="transmembrane region" description="Helical" evidence="5">
    <location>
        <begin position="99"/>
        <end position="117"/>
    </location>
</feature>
<feature type="region of interest" description="Disordered" evidence="4">
    <location>
        <begin position="176"/>
        <end position="298"/>
    </location>
</feature>
<dbReference type="Gene3D" id="3.60.20.40">
    <property type="match status" value="1"/>
</dbReference>
<dbReference type="Pfam" id="PF01019">
    <property type="entry name" value="G_glu_transpept"/>
    <property type="match status" value="1"/>
</dbReference>
<feature type="binding site" evidence="3">
    <location>
        <begin position="751"/>
        <end position="752"/>
    </location>
    <ligand>
        <name>L-glutamate</name>
        <dbReference type="ChEBI" id="CHEBI:29985"/>
    </ligand>
</feature>
<dbReference type="FunFam" id="3.60.20.40:FF:000001">
    <property type="entry name" value="Gamma-glutamyltranspeptidase 1"/>
    <property type="match status" value="1"/>
</dbReference>